<dbReference type="SUPFAM" id="SSF111331">
    <property type="entry name" value="NAD kinase/diacylglycerol kinase-like"/>
    <property type="match status" value="1"/>
</dbReference>
<dbReference type="FunCoup" id="A0A1J7IVH4">
    <property type="interactions" value="591"/>
</dbReference>
<dbReference type="SMART" id="SM00046">
    <property type="entry name" value="DAGKc"/>
    <property type="match status" value="1"/>
</dbReference>
<dbReference type="InterPro" id="IPR045540">
    <property type="entry name" value="YegS/DAGK_C"/>
</dbReference>
<dbReference type="Pfam" id="PF19279">
    <property type="entry name" value="YegS_C"/>
    <property type="match status" value="1"/>
</dbReference>
<proteinExistence type="predicted"/>
<feature type="compositionally biased region" description="Basic and acidic residues" evidence="5">
    <location>
        <begin position="363"/>
        <end position="373"/>
    </location>
</feature>
<evidence type="ECO:0000259" key="6">
    <source>
        <dbReference type="PROSITE" id="PS50146"/>
    </source>
</evidence>
<dbReference type="AlphaFoldDB" id="A0A1J7IVH4"/>
<keyword evidence="3" id="KW-0418">Kinase</keyword>
<reference evidence="7 8" key="1">
    <citation type="submission" date="2016-10" db="EMBL/GenBank/DDBJ databases">
        <title>Draft genome sequence of Coniochaeta ligniaria NRRL30616, a lignocellulolytic fungus for bioabatement of inhibitors in plant biomass hydrolysates.</title>
        <authorList>
            <consortium name="DOE Joint Genome Institute"/>
            <person name="Jimenez D.J."/>
            <person name="Hector R.E."/>
            <person name="Riley R."/>
            <person name="Sun H."/>
            <person name="Grigoriev I.V."/>
            <person name="Van Elsas J.D."/>
            <person name="Nichols N.N."/>
        </authorList>
    </citation>
    <scope>NUCLEOTIDE SEQUENCE [LARGE SCALE GENOMIC DNA]</scope>
    <source>
        <strain evidence="7 8">NRRL 30616</strain>
    </source>
</reference>
<protein>
    <recommendedName>
        <fullName evidence="6">DAGKc domain-containing protein</fullName>
    </recommendedName>
</protein>
<dbReference type="EMBL" id="KV875095">
    <property type="protein sequence ID" value="OIW31703.1"/>
    <property type="molecule type" value="Genomic_DNA"/>
</dbReference>
<evidence type="ECO:0000256" key="1">
    <source>
        <dbReference type="ARBA" id="ARBA00022679"/>
    </source>
</evidence>
<name>A0A1J7IVH4_9PEZI</name>
<evidence type="ECO:0000313" key="7">
    <source>
        <dbReference type="EMBL" id="OIW31703.1"/>
    </source>
</evidence>
<dbReference type="InterPro" id="IPR055916">
    <property type="entry name" value="DUF7493"/>
</dbReference>
<dbReference type="STRING" id="1408157.A0A1J7IVH4"/>
<dbReference type="Proteomes" id="UP000182658">
    <property type="component" value="Unassembled WGS sequence"/>
</dbReference>
<dbReference type="InterPro" id="IPR016064">
    <property type="entry name" value="NAD/diacylglycerol_kinase_sf"/>
</dbReference>
<sequence length="545" mass="58781">MAQPAPLVVTASVPASVPAAVPAEEPAVVESIDLGPKLTLLLEHDALIVHDRSSTKSTRTSCPPASSPAATKPGSIPLYNILWAELCVDSQTLTIDYAHEATKHKLRAATLTYPIPPIASVPTITAFISTLISRSYGAAQPRKRAFVLVNPNSGPGEAVKLFMREARPIFDAARMHLDVVITSYQGEAAELAEAMDVKAFDVVVACSGDGLPHEIFNGLGRRADARRALESMPVVMLPCGSGNAMACNLYGTHRPSLAALAIVKGVSTPLDLVSVTQGEKRTLSFLSQSLGLIADLDITTEGMRWLGSTRFTVGFFWLVWKKKLYPCDIAVKVEIDHKDGVREHYKSRVVAGGGGAGESGEDAGGRKSDRDSEATMTTTRTPLGENDALGLPPLRYGTVQDKLPEGWELIRHEKLWSFYCGNMAYMSPGLDFFPAAMANDGLMDLVTIDGPVSAAKAIEVQLGVESGQYFDNPLIKYRKVSAYRIIPRVEDGNGIISIDGERFDFKPFQAEVHPALGRTLSKVGGYENPGPKHWDKVTVSERLLA</sequence>
<dbReference type="Pfam" id="PF00781">
    <property type="entry name" value="DAGK_cat"/>
    <property type="match status" value="1"/>
</dbReference>
<feature type="domain" description="DAGKc" evidence="6">
    <location>
        <begin position="140"/>
        <end position="279"/>
    </location>
</feature>
<dbReference type="GO" id="GO:0046512">
    <property type="term" value="P:sphingosine biosynthetic process"/>
    <property type="evidence" value="ECO:0007669"/>
    <property type="project" value="TreeGrafter"/>
</dbReference>
<dbReference type="InterPro" id="IPR001206">
    <property type="entry name" value="Diacylglycerol_kinase_cat_dom"/>
</dbReference>
<feature type="region of interest" description="Disordered" evidence="5">
    <location>
        <begin position="350"/>
        <end position="389"/>
    </location>
</feature>
<dbReference type="InParanoid" id="A0A1J7IVH4"/>
<dbReference type="GO" id="GO:0001727">
    <property type="term" value="F:lipid kinase activity"/>
    <property type="evidence" value="ECO:0007669"/>
    <property type="project" value="TreeGrafter"/>
</dbReference>
<dbReference type="OrthoDB" id="3853857at2759"/>
<dbReference type="InterPro" id="IPR050187">
    <property type="entry name" value="Lipid_Phosphate_FormReg"/>
</dbReference>
<evidence type="ECO:0000256" key="5">
    <source>
        <dbReference type="SAM" id="MobiDB-lite"/>
    </source>
</evidence>
<dbReference type="PANTHER" id="PTHR12358">
    <property type="entry name" value="SPHINGOSINE KINASE"/>
    <property type="match status" value="1"/>
</dbReference>
<evidence type="ECO:0000256" key="3">
    <source>
        <dbReference type="ARBA" id="ARBA00022777"/>
    </source>
</evidence>
<dbReference type="PANTHER" id="PTHR12358:SF31">
    <property type="entry name" value="ACYLGLYCEROL KINASE, MITOCHONDRIAL"/>
    <property type="match status" value="1"/>
</dbReference>
<keyword evidence="2" id="KW-0547">Nucleotide-binding</keyword>
<dbReference type="Gene3D" id="2.60.200.40">
    <property type="match status" value="1"/>
</dbReference>
<dbReference type="InterPro" id="IPR017438">
    <property type="entry name" value="ATP-NAD_kinase_N"/>
</dbReference>
<keyword evidence="8" id="KW-1185">Reference proteome</keyword>
<evidence type="ECO:0000256" key="4">
    <source>
        <dbReference type="ARBA" id="ARBA00022840"/>
    </source>
</evidence>
<gene>
    <name evidence="7" type="ORF">CONLIGDRAFT_236669</name>
</gene>
<evidence type="ECO:0000256" key="2">
    <source>
        <dbReference type="ARBA" id="ARBA00022741"/>
    </source>
</evidence>
<dbReference type="Gene3D" id="3.40.50.10330">
    <property type="entry name" value="Probable inorganic polyphosphate/atp-NAD kinase, domain 1"/>
    <property type="match status" value="1"/>
</dbReference>
<keyword evidence="1" id="KW-0808">Transferase</keyword>
<dbReference type="GO" id="GO:0005524">
    <property type="term" value="F:ATP binding"/>
    <property type="evidence" value="ECO:0007669"/>
    <property type="project" value="UniProtKB-KW"/>
</dbReference>
<dbReference type="GO" id="GO:0016020">
    <property type="term" value="C:membrane"/>
    <property type="evidence" value="ECO:0007669"/>
    <property type="project" value="TreeGrafter"/>
</dbReference>
<dbReference type="Pfam" id="PF24321">
    <property type="entry name" value="DUF7493"/>
    <property type="match status" value="1"/>
</dbReference>
<keyword evidence="4" id="KW-0067">ATP-binding</keyword>
<accession>A0A1J7IVH4</accession>
<dbReference type="GO" id="GO:0005737">
    <property type="term" value="C:cytoplasm"/>
    <property type="evidence" value="ECO:0007669"/>
    <property type="project" value="TreeGrafter"/>
</dbReference>
<organism evidence="7 8">
    <name type="scientific">Coniochaeta ligniaria NRRL 30616</name>
    <dbReference type="NCBI Taxonomy" id="1408157"/>
    <lineage>
        <taxon>Eukaryota</taxon>
        <taxon>Fungi</taxon>
        <taxon>Dikarya</taxon>
        <taxon>Ascomycota</taxon>
        <taxon>Pezizomycotina</taxon>
        <taxon>Sordariomycetes</taxon>
        <taxon>Sordariomycetidae</taxon>
        <taxon>Coniochaetales</taxon>
        <taxon>Coniochaetaceae</taxon>
        <taxon>Coniochaeta</taxon>
    </lineage>
</organism>
<dbReference type="PROSITE" id="PS50146">
    <property type="entry name" value="DAGK"/>
    <property type="match status" value="1"/>
</dbReference>
<evidence type="ECO:0000313" key="8">
    <source>
        <dbReference type="Proteomes" id="UP000182658"/>
    </source>
</evidence>